<name>A0ABY7RK03_9NEIS</name>
<keyword evidence="2" id="KW-0328">Glycosyltransferase</keyword>
<keyword evidence="3" id="KW-1185">Reference proteome</keyword>
<dbReference type="InterPro" id="IPR007833">
    <property type="entry name" value="Capsule_polysaccharide_synth"/>
</dbReference>
<dbReference type="GO" id="GO:0016757">
    <property type="term" value="F:glycosyltransferase activity"/>
    <property type="evidence" value="ECO:0007669"/>
    <property type="project" value="UniProtKB-KW"/>
</dbReference>
<dbReference type="InterPro" id="IPR019290">
    <property type="entry name" value="GlycosylTrfase-like_prok"/>
</dbReference>
<evidence type="ECO:0000313" key="2">
    <source>
        <dbReference type="EMBL" id="WCL71957.1"/>
    </source>
</evidence>
<proteinExistence type="predicted"/>
<protein>
    <submittedName>
        <fullName evidence="2">Glycosyltransferase</fullName>
        <ecNumber evidence="2">2.4.-.-</ecNumber>
    </submittedName>
</protein>
<dbReference type="RefSeq" id="WP_237091908.1">
    <property type="nucleotide sequence ID" value="NZ_CP116766.1"/>
</dbReference>
<dbReference type="Proteomes" id="UP001221268">
    <property type="component" value="Chromosome"/>
</dbReference>
<dbReference type="PANTHER" id="PTHR22916">
    <property type="entry name" value="GLYCOSYLTRANSFERASE"/>
    <property type="match status" value="1"/>
</dbReference>
<evidence type="ECO:0000259" key="1">
    <source>
        <dbReference type="Pfam" id="PF10111"/>
    </source>
</evidence>
<keyword evidence="2" id="KW-0808">Transferase</keyword>
<reference evidence="2 3" key="1">
    <citation type="submission" date="2023-01" db="EMBL/GenBank/DDBJ databases">
        <authorList>
            <person name="Yang C."/>
        </authorList>
    </citation>
    <scope>NUCLEOTIDE SEQUENCE [LARGE SCALE GENOMIC DNA]</scope>
    <source>
        <strain evidence="2 3">ZJ106</strain>
    </source>
</reference>
<dbReference type="EMBL" id="CP116766">
    <property type="protein sequence ID" value="WCL71957.1"/>
    <property type="molecule type" value="Genomic_DNA"/>
</dbReference>
<sequence length="690" mass="79977">MIKLSVIIPFRCENESTNYLIDRLENLLDSFPQNLPLEFIVVDSGSTLHYQEQCQSICEKYNTRYVYHDTLGKPFSIGACRDFGVQIAQGKAVSFLDVDLRVAPDFWQRLLVLMEAWGISKYKKSFLAIPCLYLTQEGTVEFLQADPNLKFMDFYLRYLQGDKIAIENMALCSSVMIVDRNHYLSVGGHDPEFRGHGYEDFELYHRLLCEENIIPKTEDYYLDQKTWNTYSYNGFRSHLAMAARPAMMANLFVTHLWHPRPKNVSFYSNLMVQNRTMWADKFKKFAETSIHPETLSISNANVLFFGKPNTNAAFCLRDVFPFLGKVTYVSEYDFINKAGEFLKDDFEYMLKTSNISKIIFPNPYGNPARLEVYKWCRESGFPFYCYERGALPDSWFFDPNGFNADSYSYAEEHWNKPLSEEQTQEIKEYINNCIFGTNFLEKQSNRIGSEALANKLQIGSKKVLFVPLQRPSDTVIKYMSGNIQTFLKFIETVDSLAQKLMSKGWVVLCKKHPLETETPPLKYAKYVPDDTHFIDLLELADRVALINSGVGIYSMMLNKPTYIFGDAFYAHKEVNRTVPYLIGEDEEIENLAKDIIQGFDVNNDKMLRFLHYLVYSFYSFGIPKTISRKEADGSLRTITTGIDFYNLKLDEKLIFEYESIPRPKIASSAPMFERYALDIHLKKKVVSTKK</sequence>
<dbReference type="InterPro" id="IPR029044">
    <property type="entry name" value="Nucleotide-diphossugar_trans"/>
</dbReference>
<evidence type="ECO:0000313" key="3">
    <source>
        <dbReference type="Proteomes" id="UP001221268"/>
    </source>
</evidence>
<dbReference type="EC" id="2.4.-.-" evidence="2"/>
<dbReference type="CDD" id="cd00761">
    <property type="entry name" value="Glyco_tranf_GTA_type"/>
    <property type="match status" value="1"/>
</dbReference>
<organism evidence="2 3">
    <name type="scientific">Neisseria lisongii</name>
    <dbReference type="NCBI Taxonomy" id="2912188"/>
    <lineage>
        <taxon>Bacteria</taxon>
        <taxon>Pseudomonadati</taxon>
        <taxon>Pseudomonadota</taxon>
        <taxon>Betaproteobacteria</taxon>
        <taxon>Neisseriales</taxon>
        <taxon>Neisseriaceae</taxon>
        <taxon>Neisseria</taxon>
    </lineage>
</organism>
<accession>A0ABY7RK03</accession>
<dbReference type="Gene3D" id="3.90.550.10">
    <property type="entry name" value="Spore Coat Polysaccharide Biosynthesis Protein SpsA, Chain A"/>
    <property type="match status" value="1"/>
</dbReference>
<feature type="domain" description="Glycosyltransferase 2-like prokaryotic type" evidence="1">
    <location>
        <begin position="5"/>
        <end position="278"/>
    </location>
</feature>
<dbReference type="SUPFAM" id="SSF53448">
    <property type="entry name" value="Nucleotide-diphospho-sugar transferases"/>
    <property type="match status" value="1"/>
</dbReference>
<gene>
    <name evidence="2" type="ORF">PJU73_02225</name>
</gene>
<dbReference type="Pfam" id="PF05159">
    <property type="entry name" value="Capsule_synth"/>
    <property type="match status" value="1"/>
</dbReference>
<dbReference type="Pfam" id="PF10111">
    <property type="entry name" value="Glyco_tranf_2_2"/>
    <property type="match status" value="1"/>
</dbReference>